<sequence length="92" mass="10499">MTRFKKKFFLTVLISLAIIFTGTCCVSAMEKININTAPVEQLMQLDRVGAKFAERIVQYREANGKFEKAEDIMKVKGIGKKTWEANKNRIVV</sequence>
<dbReference type="InterPro" id="IPR010994">
    <property type="entry name" value="RuvA_2-like"/>
</dbReference>
<feature type="chain" id="PRO_5024311581" description="Helix-hairpin-helix DNA-binding motif class 1 domain-containing protein" evidence="1">
    <location>
        <begin position="29"/>
        <end position="92"/>
    </location>
</feature>
<dbReference type="GO" id="GO:0003677">
    <property type="term" value="F:DNA binding"/>
    <property type="evidence" value="ECO:0007669"/>
    <property type="project" value="InterPro"/>
</dbReference>
<evidence type="ECO:0000259" key="2">
    <source>
        <dbReference type="SMART" id="SM00278"/>
    </source>
</evidence>
<dbReference type="SUPFAM" id="SSF47781">
    <property type="entry name" value="RuvA domain 2-like"/>
    <property type="match status" value="1"/>
</dbReference>
<evidence type="ECO:0000313" key="4">
    <source>
        <dbReference type="Proteomes" id="UP000427906"/>
    </source>
</evidence>
<accession>A0A5K7YF42</accession>
<dbReference type="SMART" id="SM00278">
    <property type="entry name" value="HhH1"/>
    <property type="match status" value="2"/>
</dbReference>
<organism evidence="3 4">
    <name type="scientific">Desulfosarcina alkanivorans</name>
    <dbReference type="NCBI Taxonomy" id="571177"/>
    <lineage>
        <taxon>Bacteria</taxon>
        <taxon>Pseudomonadati</taxon>
        <taxon>Thermodesulfobacteriota</taxon>
        <taxon>Desulfobacteria</taxon>
        <taxon>Desulfobacterales</taxon>
        <taxon>Desulfosarcinaceae</taxon>
        <taxon>Desulfosarcina</taxon>
    </lineage>
</organism>
<dbReference type="Proteomes" id="UP000427906">
    <property type="component" value="Chromosome"/>
</dbReference>
<protein>
    <recommendedName>
        <fullName evidence="2">Helix-hairpin-helix DNA-binding motif class 1 domain-containing protein</fullName>
    </recommendedName>
</protein>
<dbReference type="NCBIfam" id="TIGR00426">
    <property type="entry name" value="competence protein ComEA helix-hairpin-helix repeat region"/>
    <property type="match status" value="1"/>
</dbReference>
<reference evidence="3 4" key="1">
    <citation type="submission" date="2019-11" db="EMBL/GenBank/DDBJ databases">
        <title>Comparative genomics of hydrocarbon-degrading Desulfosarcina strains.</title>
        <authorList>
            <person name="Watanabe M."/>
            <person name="Kojima H."/>
            <person name="Fukui M."/>
        </authorList>
    </citation>
    <scope>NUCLEOTIDE SEQUENCE [LARGE SCALE GENOMIC DNA]</scope>
    <source>
        <strain evidence="3 4">PL12</strain>
    </source>
</reference>
<dbReference type="EMBL" id="AP021874">
    <property type="protein sequence ID" value="BBO67085.1"/>
    <property type="molecule type" value="Genomic_DNA"/>
</dbReference>
<dbReference type="Gene3D" id="1.10.150.280">
    <property type="entry name" value="AF1531-like domain"/>
    <property type="match status" value="1"/>
</dbReference>
<dbReference type="KEGG" id="dalk:DSCA_10150"/>
<dbReference type="Pfam" id="PF12836">
    <property type="entry name" value="HHH_3"/>
    <property type="match status" value="1"/>
</dbReference>
<feature type="domain" description="Helix-hairpin-helix DNA-binding motif class 1" evidence="2">
    <location>
        <begin position="70"/>
        <end position="89"/>
    </location>
</feature>
<keyword evidence="4" id="KW-1185">Reference proteome</keyword>
<dbReference type="InterPro" id="IPR003583">
    <property type="entry name" value="Hlx-hairpin-Hlx_DNA-bd_motif"/>
</dbReference>
<dbReference type="PANTHER" id="PTHR21180">
    <property type="entry name" value="ENDONUCLEASE/EXONUCLEASE/PHOSPHATASE FAMILY DOMAIN-CONTAINING PROTEIN 1"/>
    <property type="match status" value="1"/>
</dbReference>
<feature type="domain" description="Helix-hairpin-helix DNA-binding motif class 1" evidence="2">
    <location>
        <begin position="40"/>
        <end position="59"/>
    </location>
</feature>
<dbReference type="GO" id="GO:0015627">
    <property type="term" value="C:type II protein secretion system complex"/>
    <property type="evidence" value="ECO:0007669"/>
    <property type="project" value="TreeGrafter"/>
</dbReference>
<dbReference type="AlphaFoldDB" id="A0A5K7YF42"/>
<dbReference type="InterPro" id="IPR051675">
    <property type="entry name" value="Endo/Exo/Phosphatase_dom_1"/>
</dbReference>
<feature type="signal peptide" evidence="1">
    <location>
        <begin position="1"/>
        <end position="28"/>
    </location>
</feature>
<keyword evidence="1" id="KW-0732">Signal</keyword>
<dbReference type="RefSeq" id="WP_155315378.1">
    <property type="nucleotide sequence ID" value="NZ_AP021874.1"/>
</dbReference>
<dbReference type="GO" id="GO:0006281">
    <property type="term" value="P:DNA repair"/>
    <property type="evidence" value="ECO:0007669"/>
    <property type="project" value="InterPro"/>
</dbReference>
<dbReference type="GO" id="GO:0015628">
    <property type="term" value="P:protein secretion by the type II secretion system"/>
    <property type="evidence" value="ECO:0007669"/>
    <property type="project" value="TreeGrafter"/>
</dbReference>
<name>A0A5K7YF42_9BACT</name>
<proteinExistence type="predicted"/>
<evidence type="ECO:0000313" key="3">
    <source>
        <dbReference type="EMBL" id="BBO67085.1"/>
    </source>
</evidence>
<dbReference type="InterPro" id="IPR004509">
    <property type="entry name" value="Competence_ComEA_HhH"/>
</dbReference>
<evidence type="ECO:0000256" key="1">
    <source>
        <dbReference type="SAM" id="SignalP"/>
    </source>
</evidence>
<dbReference type="PANTHER" id="PTHR21180:SF32">
    <property type="entry name" value="ENDONUCLEASE_EXONUCLEASE_PHOSPHATASE FAMILY DOMAIN-CONTAINING PROTEIN 1"/>
    <property type="match status" value="1"/>
</dbReference>
<dbReference type="OrthoDB" id="5296317at2"/>
<gene>
    <name evidence="3" type="ORF">DSCA_10150</name>
</gene>